<dbReference type="GO" id="GO:0005886">
    <property type="term" value="C:plasma membrane"/>
    <property type="evidence" value="ECO:0007669"/>
    <property type="project" value="TreeGrafter"/>
</dbReference>
<evidence type="ECO:0000259" key="2">
    <source>
        <dbReference type="Pfam" id="PF02698"/>
    </source>
</evidence>
<organism evidence="3 4">
    <name type="scientific">Harryflintia acetispora</name>
    <dbReference type="NCBI Taxonomy" id="1849041"/>
    <lineage>
        <taxon>Bacteria</taxon>
        <taxon>Bacillati</taxon>
        <taxon>Bacillota</taxon>
        <taxon>Clostridia</taxon>
        <taxon>Eubacteriales</taxon>
        <taxon>Oscillospiraceae</taxon>
        <taxon>Harryflintia</taxon>
    </lineage>
</organism>
<gene>
    <name evidence="3" type="ORF">EDD78_1083</name>
</gene>
<name>A0A9X8Y7Q5_9FIRM</name>
<sequence length="262" mass="28139">MTGGAFAGRRWLRLCYGAFAAAGLFFGLLPPLLYGIVNPGVLAVLGAGGLYAAMVLFEGKIRDRLGGGFRTLNILLVILLALALMAYLGFTLYWRGYCARYAPPAGKYPQTVIVLGGGIEGERPKKMLARRLQEAAGYLKENPQAVCVVSGGQGHDEDYSEAHVMKKYLGELGIDPTRVFLEERSGNTRENLAFSSGVIGENGLCSQVTVASDGFHLPRAGIYCKRAGLSLQGVIPSQTPWGLLPSYELREMAALCKALLGF</sequence>
<dbReference type="AlphaFoldDB" id="A0A9X8Y7Q5"/>
<reference evidence="3 4" key="1">
    <citation type="submission" date="2019-03" db="EMBL/GenBank/DDBJ databases">
        <title>Genomic Encyclopedia of Type Strains, Phase IV (KMG-IV): sequencing the most valuable type-strain genomes for metagenomic binning, comparative biology and taxonomic classification.</title>
        <authorList>
            <person name="Goeker M."/>
        </authorList>
    </citation>
    <scope>NUCLEOTIDE SEQUENCE [LARGE SCALE GENOMIC DNA]</scope>
    <source>
        <strain evidence="3 4">DSM 100433</strain>
    </source>
</reference>
<feature type="transmembrane region" description="Helical" evidence="1">
    <location>
        <begin position="40"/>
        <end position="59"/>
    </location>
</feature>
<evidence type="ECO:0000313" key="3">
    <source>
        <dbReference type="EMBL" id="TCL42692.1"/>
    </source>
</evidence>
<feature type="transmembrane region" description="Helical" evidence="1">
    <location>
        <begin position="71"/>
        <end position="94"/>
    </location>
</feature>
<dbReference type="Pfam" id="PF02698">
    <property type="entry name" value="DUF218"/>
    <property type="match status" value="1"/>
</dbReference>
<keyword evidence="1" id="KW-1133">Transmembrane helix</keyword>
<keyword evidence="1" id="KW-0472">Membrane</keyword>
<dbReference type="CDD" id="cd06259">
    <property type="entry name" value="YdcF-like"/>
    <property type="match status" value="1"/>
</dbReference>
<dbReference type="GO" id="GO:0000270">
    <property type="term" value="P:peptidoglycan metabolic process"/>
    <property type="evidence" value="ECO:0007669"/>
    <property type="project" value="TreeGrafter"/>
</dbReference>
<proteinExistence type="predicted"/>
<dbReference type="EMBL" id="SLUK01000008">
    <property type="protein sequence ID" value="TCL42692.1"/>
    <property type="molecule type" value="Genomic_DNA"/>
</dbReference>
<feature type="transmembrane region" description="Helical" evidence="1">
    <location>
        <begin position="12"/>
        <end position="34"/>
    </location>
</feature>
<dbReference type="PANTHER" id="PTHR30336:SF4">
    <property type="entry name" value="ENVELOPE BIOGENESIS FACTOR ELYC"/>
    <property type="match status" value="1"/>
</dbReference>
<dbReference type="InterPro" id="IPR014729">
    <property type="entry name" value="Rossmann-like_a/b/a_fold"/>
</dbReference>
<dbReference type="InterPro" id="IPR051599">
    <property type="entry name" value="Cell_Envelope_Assoc"/>
</dbReference>
<dbReference type="Proteomes" id="UP000294682">
    <property type="component" value="Unassembled WGS sequence"/>
</dbReference>
<evidence type="ECO:0000256" key="1">
    <source>
        <dbReference type="SAM" id="Phobius"/>
    </source>
</evidence>
<feature type="domain" description="DUF218" evidence="2">
    <location>
        <begin position="111"/>
        <end position="245"/>
    </location>
</feature>
<dbReference type="InterPro" id="IPR003848">
    <property type="entry name" value="DUF218"/>
</dbReference>
<comment type="caution">
    <text evidence="3">The sequence shown here is derived from an EMBL/GenBank/DDBJ whole genome shotgun (WGS) entry which is preliminary data.</text>
</comment>
<keyword evidence="4" id="KW-1185">Reference proteome</keyword>
<dbReference type="Gene3D" id="3.40.50.620">
    <property type="entry name" value="HUPs"/>
    <property type="match status" value="1"/>
</dbReference>
<dbReference type="PANTHER" id="PTHR30336">
    <property type="entry name" value="INNER MEMBRANE PROTEIN, PROBABLE PERMEASE"/>
    <property type="match status" value="1"/>
</dbReference>
<accession>A0A9X8Y7Q5</accession>
<evidence type="ECO:0000313" key="4">
    <source>
        <dbReference type="Proteomes" id="UP000294682"/>
    </source>
</evidence>
<dbReference type="GO" id="GO:0043164">
    <property type="term" value="P:Gram-negative-bacterium-type cell wall biogenesis"/>
    <property type="evidence" value="ECO:0007669"/>
    <property type="project" value="TreeGrafter"/>
</dbReference>
<dbReference type="RefSeq" id="WP_132084768.1">
    <property type="nucleotide sequence ID" value="NZ_SLUK01000008.1"/>
</dbReference>
<protein>
    <submittedName>
        <fullName evidence="3">Uncharacterized SAM-binding protein YcdF (DUF218 family)</fullName>
    </submittedName>
</protein>
<keyword evidence="1" id="KW-0812">Transmembrane</keyword>